<evidence type="ECO:0000313" key="8">
    <source>
        <dbReference type="EMBL" id="CAD9425823.1"/>
    </source>
</evidence>
<keyword evidence="2 6" id="KW-0812">Transmembrane</keyword>
<feature type="transmembrane region" description="Helical" evidence="6">
    <location>
        <begin position="62"/>
        <end position="87"/>
    </location>
</feature>
<feature type="transmembrane region" description="Helical" evidence="6">
    <location>
        <begin position="264"/>
        <end position="288"/>
    </location>
</feature>
<evidence type="ECO:0000256" key="2">
    <source>
        <dbReference type="ARBA" id="ARBA00022692"/>
    </source>
</evidence>
<evidence type="ECO:0000259" key="7">
    <source>
        <dbReference type="Pfam" id="PF01490"/>
    </source>
</evidence>
<keyword evidence="4 6" id="KW-0472">Membrane</keyword>
<comment type="subcellular location">
    <subcellularLocation>
        <location evidence="1">Membrane</location>
        <topology evidence="1">Multi-pass membrane protein</topology>
    </subcellularLocation>
</comment>
<feature type="transmembrane region" description="Helical" evidence="6">
    <location>
        <begin position="225"/>
        <end position="243"/>
    </location>
</feature>
<dbReference type="InterPro" id="IPR013057">
    <property type="entry name" value="AA_transpt_TM"/>
</dbReference>
<dbReference type="PANTHER" id="PTHR22950:SF652">
    <property type="entry name" value="TRANSMEMBRANE AMINO ACID TRANSPORTER FAMILY PROTEIN"/>
    <property type="match status" value="1"/>
</dbReference>
<organism evidence="8">
    <name type="scientific">Octactis speculum</name>
    <dbReference type="NCBI Taxonomy" id="3111310"/>
    <lineage>
        <taxon>Eukaryota</taxon>
        <taxon>Sar</taxon>
        <taxon>Stramenopiles</taxon>
        <taxon>Ochrophyta</taxon>
        <taxon>Dictyochophyceae</taxon>
        <taxon>Dictyochales</taxon>
        <taxon>Dictyochaceae</taxon>
        <taxon>Octactis</taxon>
    </lineage>
</organism>
<evidence type="ECO:0000256" key="4">
    <source>
        <dbReference type="ARBA" id="ARBA00023136"/>
    </source>
</evidence>
<evidence type="ECO:0000256" key="3">
    <source>
        <dbReference type="ARBA" id="ARBA00022989"/>
    </source>
</evidence>
<dbReference type="GO" id="GO:0016020">
    <property type="term" value="C:membrane"/>
    <property type="evidence" value="ECO:0007669"/>
    <property type="project" value="UniProtKB-SubCell"/>
</dbReference>
<feature type="compositionally biased region" description="Basic and acidic residues" evidence="5">
    <location>
        <begin position="1"/>
        <end position="16"/>
    </location>
</feature>
<accession>A0A7S2G3A0</accession>
<gene>
    <name evidence="8" type="ORF">DSPE1174_LOCUS14756</name>
</gene>
<dbReference type="AlphaFoldDB" id="A0A7S2G3A0"/>
<name>A0A7S2G3A0_9STRA</name>
<feature type="transmembrane region" description="Helical" evidence="6">
    <location>
        <begin position="174"/>
        <end position="195"/>
    </location>
</feature>
<reference evidence="8" key="1">
    <citation type="submission" date="2021-01" db="EMBL/GenBank/DDBJ databases">
        <authorList>
            <person name="Corre E."/>
            <person name="Pelletier E."/>
            <person name="Niang G."/>
            <person name="Scheremetjew M."/>
            <person name="Finn R."/>
            <person name="Kale V."/>
            <person name="Holt S."/>
            <person name="Cochrane G."/>
            <person name="Meng A."/>
            <person name="Brown T."/>
            <person name="Cohen L."/>
        </authorList>
    </citation>
    <scope>NUCLEOTIDE SEQUENCE</scope>
    <source>
        <strain evidence="8">CCMP1381</strain>
    </source>
</reference>
<dbReference type="GO" id="GO:0015179">
    <property type="term" value="F:L-amino acid transmembrane transporter activity"/>
    <property type="evidence" value="ECO:0007669"/>
    <property type="project" value="TreeGrafter"/>
</dbReference>
<feature type="transmembrane region" description="Helical" evidence="6">
    <location>
        <begin position="414"/>
        <end position="436"/>
    </location>
</feature>
<dbReference type="EMBL" id="HBGS01028993">
    <property type="protein sequence ID" value="CAD9425823.1"/>
    <property type="molecule type" value="Transcribed_RNA"/>
</dbReference>
<evidence type="ECO:0000256" key="1">
    <source>
        <dbReference type="ARBA" id="ARBA00004141"/>
    </source>
</evidence>
<dbReference type="Pfam" id="PF01490">
    <property type="entry name" value="Aa_trans"/>
    <property type="match status" value="1"/>
</dbReference>
<dbReference type="PANTHER" id="PTHR22950">
    <property type="entry name" value="AMINO ACID TRANSPORTER"/>
    <property type="match status" value="1"/>
</dbReference>
<protein>
    <recommendedName>
        <fullName evidence="7">Amino acid transporter transmembrane domain-containing protein</fullName>
    </recommendedName>
</protein>
<evidence type="ECO:0000256" key="6">
    <source>
        <dbReference type="SAM" id="Phobius"/>
    </source>
</evidence>
<feature type="transmembrane region" description="Helical" evidence="6">
    <location>
        <begin position="308"/>
        <end position="329"/>
    </location>
</feature>
<feature type="transmembrane region" description="Helical" evidence="6">
    <location>
        <begin position="137"/>
        <end position="162"/>
    </location>
</feature>
<feature type="domain" description="Amino acid transporter transmembrane" evidence="7">
    <location>
        <begin position="26"/>
        <end position="430"/>
    </location>
</feature>
<sequence length="440" mass="45582">MSSASDDKSSADKAEGDGTPSVGGGTATMSAEIFNLVKSIVGAGVLSLPAGIAAFSNAPSGAIPAVGLIAAIGMFSAYGFSLIGRVCSYTGATSYREAWANSVGEKTASLPTVSCTFMTTCATLAYSMILADTFKSLFATAGMAITRTQSLFGITSLVLFPLCLLKNLSSLAPFSLLGIVGMLYTTLAIGIRYFGKTYLAPAGKFLPGVAKELQPVFGTTGAKGVLKPNAFILICMLSTAYMAHFNAPKFYNELKDNTIKRYNTVVASSFGVSIALMAVIGALGFMTFGASSSPLILNNYATKDGLMSLSRIAVALSLVFSYPLAFAGLRDGFMDMAGVSKEKKADPAFLNKVTAGLLSGVTGLALVVKDLGFVMSFGGATLGNALIYVFPALMFRKAVKDMGDKASKGLRREVWLAVFSGCLGIVMGGIGGTMAIKSIL</sequence>
<evidence type="ECO:0000256" key="5">
    <source>
        <dbReference type="SAM" id="MobiDB-lite"/>
    </source>
</evidence>
<feature type="transmembrane region" description="Helical" evidence="6">
    <location>
        <begin position="36"/>
        <end position="56"/>
    </location>
</feature>
<proteinExistence type="predicted"/>
<keyword evidence="3 6" id="KW-1133">Transmembrane helix</keyword>
<feature type="transmembrane region" description="Helical" evidence="6">
    <location>
        <begin position="108"/>
        <end position="131"/>
    </location>
</feature>
<feature type="transmembrane region" description="Helical" evidence="6">
    <location>
        <begin position="373"/>
        <end position="393"/>
    </location>
</feature>
<feature type="region of interest" description="Disordered" evidence="5">
    <location>
        <begin position="1"/>
        <end position="24"/>
    </location>
</feature>
<feature type="transmembrane region" description="Helical" evidence="6">
    <location>
        <begin position="349"/>
        <end position="367"/>
    </location>
</feature>